<reference evidence="2" key="1">
    <citation type="submission" date="2022-11" db="UniProtKB">
        <authorList>
            <consortium name="WormBaseParasite"/>
        </authorList>
    </citation>
    <scope>IDENTIFICATION</scope>
</reference>
<evidence type="ECO:0000313" key="1">
    <source>
        <dbReference type="Proteomes" id="UP000887540"/>
    </source>
</evidence>
<dbReference type="AlphaFoldDB" id="A0A914C434"/>
<evidence type="ECO:0000313" key="2">
    <source>
        <dbReference type="WBParaSite" id="ACRNAN_Path_247.g925.t1"/>
    </source>
</evidence>
<dbReference type="Proteomes" id="UP000887540">
    <property type="component" value="Unplaced"/>
</dbReference>
<keyword evidence="1" id="KW-1185">Reference proteome</keyword>
<accession>A0A914C434</accession>
<proteinExistence type="predicted"/>
<sequence>MKYFMEVIIHEGIHVLEYRFAPWHLEGNKYVGTAKGSTTVPMMATGNLSLLDSEVEEQPRSSCHTSVLGALEGYSFSVYQKHPII</sequence>
<name>A0A914C434_9BILA</name>
<organism evidence="1 2">
    <name type="scientific">Acrobeloides nanus</name>
    <dbReference type="NCBI Taxonomy" id="290746"/>
    <lineage>
        <taxon>Eukaryota</taxon>
        <taxon>Metazoa</taxon>
        <taxon>Ecdysozoa</taxon>
        <taxon>Nematoda</taxon>
        <taxon>Chromadorea</taxon>
        <taxon>Rhabditida</taxon>
        <taxon>Tylenchina</taxon>
        <taxon>Cephalobomorpha</taxon>
        <taxon>Cephaloboidea</taxon>
        <taxon>Cephalobidae</taxon>
        <taxon>Acrobeloides</taxon>
    </lineage>
</organism>
<dbReference type="WBParaSite" id="ACRNAN_Path_247.g925.t1">
    <property type="protein sequence ID" value="ACRNAN_Path_247.g925.t1"/>
    <property type="gene ID" value="ACRNAN_Path_247.g925"/>
</dbReference>
<protein>
    <submittedName>
        <fullName evidence="2">Uncharacterized protein</fullName>
    </submittedName>
</protein>